<organism evidence="7 8">
    <name type="scientific">Immundisolibacter cernigliae</name>
    <dbReference type="NCBI Taxonomy" id="1810504"/>
    <lineage>
        <taxon>Bacteria</taxon>
        <taxon>Pseudomonadati</taxon>
        <taxon>Pseudomonadota</taxon>
        <taxon>Gammaproteobacteria</taxon>
        <taxon>Immundisolibacterales</taxon>
        <taxon>Immundisolibacteraceae</taxon>
        <taxon>Immundisolibacter</taxon>
    </lineage>
</organism>
<dbReference type="Pfam" id="PF01957">
    <property type="entry name" value="NfeD"/>
    <property type="match status" value="1"/>
</dbReference>
<evidence type="ECO:0000256" key="2">
    <source>
        <dbReference type="ARBA" id="ARBA00022692"/>
    </source>
</evidence>
<sequence>MLYWHWLALGMALLMAELFMASFFVFWFGLGALLVGAVVWLDPNLDPALQLLGWSVSSGLMTLLWFRYLRPLMKDRTQAGNARAAVIGEAGRVLRPPHGDKRGRVRFTTPLLGDDEWEFICDGPVATGDRVYVKDFSGNTLIVEKRD</sequence>
<keyword evidence="3 5" id="KW-1133">Transmembrane helix</keyword>
<dbReference type="AlphaFoldDB" id="A0A1B1YRT7"/>
<dbReference type="Gene3D" id="2.40.50.140">
    <property type="entry name" value="Nucleic acid-binding proteins"/>
    <property type="match status" value="1"/>
</dbReference>
<dbReference type="EMBL" id="CP014671">
    <property type="protein sequence ID" value="ANX03481.1"/>
    <property type="molecule type" value="Genomic_DNA"/>
</dbReference>
<feature type="transmembrane region" description="Helical" evidence="5">
    <location>
        <begin position="47"/>
        <end position="66"/>
    </location>
</feature>
<dbReference type="SUPFAM" id="SSF141322">
    <property type="entry name" value="NfeD domain-like"/>
    <property type="match status" value="1"/>
</dbReference>
<dbReference type="Proteomes" id="UP000092952">
    <property type="component" value="Chromosome"/>
</dbReference>
<evidence type="ECO:0000259" key="6">
    <source>
        <dbReference type="Pfam" id="PF01957"/>
    </source>
</evidence>
<dbReference type="STRING" id="1810504.PG2T_04260"/>
<keyword evidence="8" id="KW-1185">Reference proteome</keyword>
<reference evidence="8" key="1">
    <citation type="submission" date="2016-03" db="EMBL/GenBank/DDBJ databases">
        <title>Complete genome sequence of Solimmundus cernigliae, representing a novel lineage of polycyclic aromatic hydrocarbon degraders within the Gammaproteobacteria.</title>
        <authorList>
            <person name="Singleton D.R."/>
            <person name="Dickey A.N."/>
            <person name="Scholl E.H."/>
            <person name="Wright F.A."/>
            <person name="Aitken M.D."/>
        </authorList>
    </citation>
    <scope>NUCLEOTIDE SEQUENCE [LARGE SCALE GENOMIC DNA]</scope>
    <source>
        <strain evidence="8">TR3.2</strain>
    </source>
</reference>
<keyword evidence="2 5" id="KW-0812">Transmembrane</keyword>
<dbReference type="RefSeq" id="WP_068802977.1">
    <property type="nucleotide sequence ID" value="NZ_CP014671.1"/>
</dbReference>
<dbReference type="InterPro" id="IPR052165">
    <property type="entry name" value="Membrane_assoc_protease"/>
</dbReference>
<dbReference type="InterPro" id="IPR012340">
    <property type="entry name" value="NA-bd_OB-fold"/>
</dbReference>
<feature type="domain" description="NfeD-like C-terminal" evidence="6">
    <location>
        <begin position="84"/>
        <end position="145"/>
    </location>
</feature>
<proteinExistence type="predicted"/>
<evidence type="ECO:0000313" key="7">
    <source>
        <dbReference type="EMBL" id="ANX03481.1"/>
    </source>
</evidence>
<dbReference type="KEGG" id="gbi:PG2T_04260"/>
<evidence type="ECO:0000256" key="3">
    <source>
        <dbReference type="ARBA" id="ARBA00022989"/>
    </source>
</evidence>
<dbReference type="InParanoid" id="A0A1B1YRT7"/>
<name>A0A1B1YRT7_9GAMM</name>
<gene>
    <name evidence="7" type="ORF">PG2T_04260</name>
</gene>
<accession>A0A1B1YRT7</accession>
<comment type="subcellular location">
    <subcellularLocation>
        <location evidence="1">Membrane</location>
        <topology evidence="1">Multi-pass membrane protein</topology>
    </subcellularLocation>
</comment>
<evidence type="ECO:0000313" key="8">
    <source>
        <dbReference type="Proteomes" id="UP000092952"/>
    </source>
</evidence>
<dbReference type="FunCoup" id="A0A1B1YRT7">
    <property type="interactions" value="25"/>
</dbReference>
<protein>
    <recommendedName>
        <fullName evidence="6">NfeD-like C-terminal domain-containing protein</fullName>
    </recommendedName>
</protein>
<keyword evidence="4 5" id="KW-0472">Membrane</keyword>
<dbReference type="PANTHER" id="PTHR33507:SF3">
    <property type="entry name" value="INNER MEMBRANE PROTEIN YBBJ"/>
    <property type="match status" value="1"/>
</dbReference>
<evidence type="ECO:0000256" key="1">
    <source>
        <dbReference type="ARBA" id="ARBA00004141"/>
    </source>
</evidence>
<dbReference type="GO" id="GO:0005886">
    <property type="term" value="C:plasma membrane"/>
    <property type="evidence" value="ECO:0007669"/>
    <property type="project" value="TreeGrafter"/>
</dbReference>
<feature type="transmembrane region" description="Helical" evidence="5">
    <location>
        <begin position="12"/>
        <end position="41"/>
    </location>
</feature>
<evidence type="ECO:0000256" key="4">
    <source>
        <dbReference type="ARBA" id="ARBA00023136"/>
    </source>
</evidence>
<dbReference type="InterPro" id="IPR002810">
    <property type="entry name" value="NfeD-like_C"/>
</dbReference>
<dbReference type="OrthoDB" id="8536525at2"/>
<evidence type="ECO:0000256" key="5">
    <source>
        <dbReference type="SAM" id="Phobius"/>
    </source>
</evidence>
<dbReference type="PANTHER" id="PTHR33507">
    <property type="entry name" value="INNER MEMBRANE PROTEIN YBBJ"/>
    <property type="match status" value="1"/>
</dbReference>